<feature type="transmembrane region" description="Helical" evidence="1">
    <location>
        <begin position="264"/>
        <end position="286"/>
    </location>
</feature>
<feature type="transmembrane region" description="Helical" evidence="1">
    <location>
        <begin position="132"/>
        <end position="155"/>
    </location>
</feature>
<keyword evidence="3" id="KW-1185">Reference proteome</keyword>
<protein>
    <submittedName>
        <fullName evidence="2">TraX protein</fullName>
    </submittedName>
</protein>
<dbReference type="AlphaFoldDB" id="A0A1G5BGT8"/>
<reference evidence="3" key="1">
    <citation type="submission" date="2016-10" db="EMBL/GenBank/DDBJ databases">
        <authorList>
            <person name="Varghese N."/>
            <person name="Submissions S."/>
        </authorList>
    </citation>
    <scope>NUCLEOTIDE SEQUENCE [LARGE SCALE GENOMIC DNA]</scope>
    <source>
        <strain evidence="3">XBD2006</strain>
    </source>
</reference>
<accession>A0A1G5BGT8</accession>
<dbReference type="EMBL" id="FMUR01000004">
    <property type="protein sequence ID" value="SCX89308.1"/>
    <property type="molecule type" value="Genomic_DNA"/>
</dbReference>
<evidence type="ECO:0000313" key="3">
    <source>
        <dbReference type="Proteomes" id="UP000183047"/>
    </source>
</evidence>
<keyword evidence="1" id="KW-0812">Transmembrane</keyword>
<feature type="transmembrane region" description="Helical" evidence="1">
    <location>
        <begin position="12"/>
        <end position="31"/>
    </location>
</feature>
<feature type="transmembrane region" description="Helical" evidence="1">
    <location>
        <begin position="43"/>
        <end position="61"/>
    </location>
</feature>
<name>A0A1G5BGT8_9FIRM</name>
<dbReference type="InterPro" id="IPR008875">
    <property type="entry name" value="TraX"/>
</dbReference>
<feature type="transmembrane region" description="Helical" evidence="1">
    <location>
        <begin position="73"/>
        <end position="95"/>
    </location>
</feature>
<feature type="transmembrane region" description="Helical" evidence="1">
    <location>
        <begin position="206"/>
        <end position="227"/>
    </location>
</feature>
<dbReference type="OrthoDB" id="9781069at2"/>
<evidence type="ECO:0000256" key="1">
    <source>
        <dbReference type="SAM" id="Phobius"/>
    </source>
</evidence>
<feature type="transmembrane region" description="Helical" evidence="1">
    <location>
        <begin position="175"/>
        <end position="199"/>
    </location>
</feature>
<dbReference type="RefSeq" id="WP_083334447.1">
    <property type="nucleotide sequence ID" value="NZ_FMUR01000004.1"/>
</dbReference>
<proteinExistence type="predicted"/>
<gene>
    <name evidence="2" type="ORF">SAMN02910451_00728</name>
</gene>
<dbReference type="Proteomes" id="UP000183047">
    <property type="component" value="Unassembled WGS sequence"/>
</dbReference>
<feature type="transmembrane region" description="Helical" evidence="1">
    <location>
        <begin position="101"/>
        <end position="120"/>
    </location>
</feature>
<organism evidence="2 3">
    <name type="scientific">Butyrivibrio hungatei</name>
    <dbReference type="NCBI Taxonomy" id="185008"/>
    <lineage>
        <taxon>Bacteria</taxon>
        <taxon>Bacillati</taxon>
        <taxon>Bacillota</taxon>
        <taxon>Clostridia</taxon>
        <taxon>Lachnospirales</taxon>
        <taxon>Lachnospiraceae</taxon>
        <taxon>Butyrivibrio</taxon>
    </lineage>
</organism>
<dbReference type="Pfam" id="PF05857">
    <property type="entry name" value="TraX"/>
    <property type="match status" value="2"/>
</dbReference>
<sequence>MFSIREKGLTGFNLKYLALAFMVLDHIHYFFEFTGKVPIVFSWIGRLAAPLFLFCFVEGFIHTHDRKKYFLKIYLISVGMGAIQFGFYNVLSFAVRGDGFFPKNGMLSTFAILFVVMQGIDWIREKKFVRGIIAVVVPLILPFIMYYLVFAPFVATENKIGLFLANLVSLSVLPLHSAIVDGGTVTVLEGMILLIFSYCKNKNIRIYAWAAFTFLLNTAVLLLAGMPLNAETLFFKAYEWMGVFAMFLMLYYNGEYGKGNAKLFYWFYPVHVYVLYGVSILLYMVMQ</sequence>
<feature type="transmembrane region" description="Helical" evidence="1">
    <location>
        <begin position="233"/>
        <end position="252"/>
    </location>
</feature>
<keyword evidence="1" id="KW-0472">Membrane</keyword>
<keyword evidence="1" id="KW-1133">Transmembrane helix</keyword>
<evidence type="ECO:0000313" key="2">
    <source>
        <dbReference type="EMBL" id="SCX89308.1"/>
    </source>
</evidence>